<accession>A0A8T7M6Q0</accession>
<dbReference type="PANTHER" id="PTHR42913:SF3">
    <property type="entry name" value="64 KDA MITOCHONDRIAL NADH DEHYDROGENASE (EUROFUNG)"/>
    <property type="match status" value="1"/>
</dbReference>
<evidence type="ECO:0000313" key="7">
    <source>
        <dbReference type="EMBL" id="NWJ47706.1"/>
    </source>
</evidence>
<dbReference type="InterPro" id="IPR023753">
    <property type="entry name" value="FAD/NAD-binding_dom"/>
</dbReference>
<sequence>MKKLLILGAGYGGLPLAQSLADLQRSHAQWEITLIDQRDYHLIQVRVHEVAANSIPADKVKIPISELIEGRNVTFVQALVLNIDPVGKKVTTSKGTFDFDRLVLALGSVTSFNGIPGMCEYAIPMKYLEDAITFRSSVITAFRESDALLKTEKFVKNDPRLTFVIIGAGLTGTELAAEMVDFCEDLLMRYPALRPYYRIVLIHRSDYLLTQLPRINGEYAKKELRQKGVAILTNSPVTKVEPGKVILQNGKNVRGAVICWSGGVEGPALLKESGFDTTKDLRIPTNPYLCTEQFPYIYAIGDLAFIKNPSTGKPIPQLGQFAERQGHYLAECFKAEMDEVSFEPYKLISLGISISLGRHEAVTLSGPVRLTGLPGRIAKDMSYSKHEFEIRSKPPVLGTR</sequence>
<dbReference type="PRINTS" id="PR00368">
    <property type="entry name" value="FADPNR"/>
</dbReference>
<dbReference type="GO" id="GO:0003955">
    <property type="term" value="F:NAD(P)H dehydrogenase (quinone) activity"/>
    <property type="evidence" value="ECO:0007669"/>
    <property type="project" value="TreeGrafter"/>
</dbReference>
<evidence type="ECO:0000313" key="10">
    <source>
        <dbReference type="Proteomes" id="UP001431572"/>
    </source>
</evidence>
<dbReference type="Proteomes" id="UP001431572">
    <property type="component" value="Chromosome 2"/>
</dbReference>
<name>A0A8T7M6Q0_9CHLR</name>
<dbReference type="Proteomes" id="UP000521676">
    <property type="component" value="Unassembled WGS sequence"/>
</dbReference>
<evidence type="ECO:0000256" key="3">
    <source>
        <dbReference type="ARBA" id="ARBA00022630"/>
    </source>
</evidence>
<dbReference type="Pfam" id="PF07992">
    <property type="entry name" value="Pyr_redox_2"/>
    <property type="match status" value="1"/>
</dbReference>
<dbReference type="Gene3D" id="3.50.50.100">
    <property type="match status" value="1"/>
</dbReference>
<comment type="cofactor">
    <cofactor evidence="1">
        <name>FAD</name>
        <dbReference type="ChEBI" id="CHEBI:57692"/>
    </cofactor>
</comment>
<dbReference type="InterPro" id="IPR036188">
    <property type="entry name" value="FAD/NAD-bd_sf"/>
</dbReference>
<evidence type="ECO:0000259" key="6">
    <source>
        <dbReference type="Pfam" id="PF07992"/>
    </source>
</evidence>
<dbReference type="GO" id="GO:0019646">
    <property type="term" value="P:aerobic electron transport chain"/>
    <property type="evidence" value="ECO:0007669"/>
    <property type="project" value="TreeGrafter"/>
</dbReference>
<reference evidence="8" key="2">
    <citation type="journal article" date="2024" name="Nature">
        <title>Anoxygenic phototroph of the Chloroflexota uses a type I reaction centre.</title>
        <authorList>
            <person name="Tsuji J.M."/>
            <person name="Shaw N.A."/>
            <person name="Nagashima S."/>
            <person name="Venkiteswaran J.J."/>
            <person name="Schiff S.L."/>
            <person name="Watanabe T."/>
            <person name="Fukui M."/>
            <person name="Hanada S."/>
            <person name="Tank M."/>
            <person name="Neufeld J.D."/>
        </authorList>
    </citation>
    <scope>NUCLEOTIDE SEQUENCE</scope>
    <source>
        <strain evidence="8">L227-S17</strain>
    </source>
</reference>
<dbReference type="PRINTS" id="PR00411">
    <property type="entry name" value="PNDRDTASEI"/>
</dbReference>
<evidence type="ECO:0000256" key="2">
    <source>
        <dbReference type="ARBA" id="ARBA00005272"/>
    </source>
</evidence>
<proteinExistence type="inferred from homology"/>
<evidence type="ECO:0000256" key="4">
    <source>
        <dbReference type="ARBA" id="ARBA00022827"/>
    </source>
</evidence>
<keyword evidence="4" id="KW-0274">FAD</keyword>
<keyword evidence="10" id="KW-1185">Reference proteome</keyword>
<dbReference type="RefSeq" id="WP_341471485.1">
    <property type="nucleotide sequence ID" value="NZ_CP128400.1"/>
</dbReference>
<keyword evidence="5" id="KW-0560">Oxidoreductase</keyword>
<reference evidence="7 9" key="1">
    <citation type="submission" date="2020-06" db="EMBL/GenBank/DDBJ databases">
        <title>Anoxygenic phototrophic Chloroflexota member uses a Type I reaction center.</title>
        <authorList>
            <person name="Tsuji J.M."/>
            <person name="Shaw N.A."/>
            <person name="Nagashima S."/>
            <person name="Venkiteswaran J."/>
            <person name="Schiff S.L."/>
            <person name="Hanada S."/>
            <person name="Tank M."/>
            <person name="Neufeld J.D."/>
        </authorList>
    </citation>
    <scope>NUCLEOTIDE SEQUENCE [LARGE SCALE GENOMIC DNA]</scope>
    <source>
        <strain evidence="7">L227-S17</strain>
    </source>
</reference>
<evidence type="ECO:0000256" key="1">
    <source>
        <dbReference type="ARBA" id="ARBA00001974"/>
    </source>
</evidence>
<evidence type="ECO:0000313" key="8">
    <source>
        <dbReference type="EMBL" id="WJW69611.1"/>
    </source>
</evidence>
<evidence type="ECO:0000313" key="9">
    <source>
        <dbReference type="Proteomes" id="UP000521676"/>
    </source>
</evidence>
<comment type="similarity">
    <text evidence="2">Belongs to the NADH dehydrogenase family.</text>
</comment>
<gene>
    <name evidence="7" type="ORF">HXX08_17775</name>
    <name evidence="8" type="ORF">OZ401_003238</name>
</gene>
<evidence type="ECO:0000256" key="5">
    <source>
        <dbReference type="ARBA" id="ARBA00023002"/>
    </source>
</evidence>
<dbReference type="AlphaFoldDB" id="A0A8T7M6Q0"/>
<dbReference type="PANTHER" id="PTHR42913">
    <property type="entry name" value="APOPTOSIS-INDUCING FACTOR 1"/>
    <property type="match status" value="1"/>
</dbReference>
<feature type="domain" description="FAD/NAD(P)-binding" evidence="6">
    <location>
        <begin position="3"/>
        <end position="326"/>
    </location>
</feature>
<protein>
    <submittedName>
        <fullName evidence="7">NAD(P)/FAD-dependent oxidoreductase</fullName>
    </submittedName>
</protein>
<dbReference type="SUPFAM" id="SSF51905">
    <property type="entry name" value="FAD/NAD(P)-binding domain"/>
    <property type="match status" value="2"/>
</dbReference>
<dbReference type="EMBL" id="JACATZ010000003">
    <property type="protein sequence ID" value="NWJ47706.1"/>
    <property type="molecule type" value="Genomic_DNA"/>
</dbReference>
<dbReference type="InterPro" id="IPR051169">
    <property type="entry name" value="NADH-Q_oxidoreductase"/>
</dbReference>
<organism evidence="7 9">
    <name type="scientific">Candidatus Chlorohelix allophototropha</name>
    <dbReference type="NCBI Taxonomy" id="3003348"/>
    <lineage>
        <taxon>Bacteria</taxon>
        <taxon>Bacillati</taxon>
        <taxon>Chloroflexota</taxon>
        <taxon>Chloroflexia</taxon>
        <taxon>Candidatus Chloroheliales</taxon>
        <taxon>Candidatus Chloroheliaceae</taxon>
        <taxon>Candidatus Chlorohelix</taxon>
    </lineage>
</organism>
<dbReference type="EMBL" id="CP128400">
    <property type="protein sequence ID" value="WJW69611.1"/>
    <property type="molecule type" value="Genomic_DNA"/>
</dbReference>
<keyword evidence="3" id="KW-0285">Flavoprotein</keyword>